<dbReference type="RefSeq" id="WP_320755605.1">
    <property type="nucleotide sequence ID" value="NZ_JAWNGA010000022.1"/>
</dbReference>
<gene>
    <name evidence="3" type="ORF">R6G80_04840</name>
    <name evidence="2" type="ORF">R6G86_08765</name>
</gene>
<name>A0AAW9HXH1_9ACTO</name>
<dbReference type="AlphaFoldDB" id="A0AAW9HXH1"/>
<dbReference type="CDD" id="cd03408">
    <property type="entry name" value="SPFH_like_u1"/>
    <property type="match status" value="1"/>
</dbReference>
<feature type="domain" description="SPFH" evidence="1">
    <location>
        <begin position="51"/>
        <end position="264"/>
    </location>
</feature>
<sequence>MGLIQAVSGAVGGALQDQWLDAISARDMGEGIVFVRGQQIRGKNTGTGAIISDGSKILVYDKQAMLITDSGKIVDFSTEPGAYTYSSTTAPSLFNGNFKGALRDTWERFKFGGAPSAQQKAFFVNLQEIKGIKFGTPNAIQYFDNFYNAELFLRSHGTYSLRIVDPIKFYTEAIPRDAERVHIDDIKDQYQSEFLEAFSVALNKMSLDGIRISQVQSHMSELSRYMRDTLDEEWVEQRGIEVQAVGIASISYDEQSRKMIDMRNQGAMLQDPSIREGFVQGAVGTGIQNAGSNPAGAGVAMMGVGMGMNAAGGFMQSASASNQAQMAAQQQAKQQAGAAAAASANPSANVWSCQCGVQNTGKFCGNCGQPRPAAPAVSGFCPNCGKPLPDPKPKFCPECGNPVG</sequence>
<accession>A0AAW9HXH1</accession>
<comment type="caution">
    <text evidence="3">The sequence shown here is derived from an EMBL/GenBank/DDBJ whole genome shotgun (WGS) entry which is preliminary data.</text>
</comment>
<organism evidence="3 5">
    <name type="scientific">Actinotignum urinale</name>
    <dbReference type="NCBI Taxonomy" id="190146"/>
    <lineage>
        <taxon>Bacteria</taxon>
        <taxon>Bacillati</taxon>
        <taxon>Actinomycetota</taxon>
        <taxon>Actinomycetes</taxon>
        <taxon>Actinomycetales</taxon>
        <taxon>Actinomycetaceae</taxon>
        <taxon>Actinotignum</taxon>
    </lineage>
</organism>
<dbReference type="EMBL" id="JAWNGC010000004">
    <property type="protein sequence ID" value="MDY5155052.1"/>
    <property type="molecule type" value="Genomic_DNA"/>
</dbReference>
<dbReference type="Proteomes" id="UP001275049">
    <property type="component" value="Unassembled WGS sequence"/>
</dbReference>
<dbReference type="PANTHER" id="PTHR37826:SF2">
    <property type="entry name" value="ZINC-RIBBON DOMAIN-CONTAINING PROTEIN"/>
    <property type="match status" value="1"/>
</dbReference>
<evidence type="ECO:0000259" key="1">
    <source>
        <dbReference type="Pfam" id="PF13421"/>
    </source>
</evidence>
<dbReference type="Proteomes" id="UP001281731">
    <property type="component" value="Unassembled WGS sequence"/>
</dbReference>
<dbReference type="Pfam" id="PF13421">
    <property type="entry name" value="Band_7_1"/>
    <property type="match status" value="1"/>
</dbReference>
<evidence type="ECO:0000313" key="2">
    <source>
        <dbReference type="EMBL" id="MDY5133818.1"/>
    </source>
</evidence>
<proteinExistence type="predicted"/>
<keyword evidence="4" id="KW-1185">Reference proteome</keyword>
<protein>
    <submittedName>
        <fullName evidence="3">SPFH domain-containing protein</fullName>
    </submittedName>
</protein>
<evidence type="ECO:0000313" key="5">
    <source>
        <dbReference type="Proteomes" id="UP001281731"/>
    </source>
</evidence>
<evidence type="ECO:0000313" key="3">
    <source>
        <dbReference type="EMBL" id="MDY5155052.1"/>
    </source>
</evidence>
<evidence type="ECO:0000313" key="4">
    <source>
        <dbReference type="Proteomes" id="UP001275049"/>
    </source>
</evidence>
<dbReference type="InterPro" id="IPR033880">
    <property type="entry name" value="SPFH_YdjI"/>
</dbReference>
<dbReference type="PANTHER" id="PTHR37826">
    <property type="entry name" value="FLOTILLIN BAND_7_5 DOMAIN PROTEIN"/>
    <property type="match status" value="1"/>
</dbReference>
<dbReference type="EMBL" id="JAWNGA010000022">
    <property type="protein sequence ID" value="MDY5133818.1"/>
    <property type="molecule type" value="Genomic_DNA"/>
</dbReference>
<reference evidence="3 4" key="1">
    <citation type="submission" date="2023-10" db="EMBL/GenBank/DDBJ databases">
        <title>Whole Genome based description of the genera Actinobaculum and Actinotignum reveals a complex phylogenetic relationship within the species included in the genus Actinotignum.</title>
        <authorList>
            <person name="Jensen C.S."/>
            <person name="Dargis R."/>
            <person name="Kemp M."/>
            <person name="Christensen J.J."/>
        </authorList>
    </citation>
    <scope>NUCLEOTIDE SEQUENCE</scope>
    <source>
        <strain evidence="3">SLA_B511</strain>
        <strain evidence="2 4">SLA_B974</strain>
    </source>
</reference>